<name>A0A6M0RLJ0_9CYAN</name>
<keyword evidence="6" id="KW-1185">Reference proteome</keyword>
<dbReference type="PANTHER" id="PTHR30469">
    <property type="entry name" value="MULTIDRUG RESISTANCE PROTEIN MDTA"/>
    <property type="match status" value="1"/>
</dbReference>
<keyword evidence="1" id="KW-0175">Coiled coil</keyword>
<evidence type="ECO:0000313" key="5">
    <source>
        <dbReference type="EMBL" id="NEZ57118.1"/>
    </source>
</evidence>
<feature type="domain" description="Multidrug resistance protein MdtA-like C-terminal permuted SH3" evidence="4">
    <location>
        <begin position="426"/>
        <end position="487"/>
    </location>
</feature>
<feature type="region of interest" description="Disordered" evidence="2">
    <location>
        <begin position="1"/>
        <end position="47"/>
    </location>
</feature>
<dbReference type="Pfam" id="PF25967">
    <property type="entry name" value="RND-MFP_C"/>
    <property type="match status" value="1"/>
</dbReference>
<dbReference type="PANTHER" id="PTHR30469:SF15">
    <property type="entry name" value="HLYD FAMILY OF SECRETION PROTEINS"/>
    <property type="match status" value="1"/>
</dbReference>
<dbReference type="SUPFAM" id="SSF111369">
    <property type="entry name" value="HlyD-like secretion proteins"/>
    <property type="match status" value="2"/>
</dbReference>
<reference evidence="5 6" key="1">
    <citation type="journal article" date="2020" name="Microb. Ecol.">
        <title>Ecogenomics of the Marine Benthic Filamentous Cyanobacterium Adonisia.</title>
        <authorList>
            <person name="Walter J.M."/>
            <person name="Coutinho F.H."/>
            <person name="Leomil L."/>
            <person name="Hargreaves P.I."/>
            <person name="Campeao M.E."/>
            <person name="Vieira V.V."/>
            <person name="Silva B.S."/>
            <person name="Fistarol G.O."/>
            <person name="Salomon P.S."/>
            <person name="Sawabe T."/>
            <person name="Mino S."/>
            <person name="Hosokawa M."/>
            <person name="Miyashita H."/>
            <person name="Maruyama F."/>
            <person name="van Verk M.C."/>
            <person name="Dutilh B.E."/>
            <person name="Thompson C.C."/>
            <person name="Thompson F.L."/>
        </authorList>
    </citation>
    <scope>NUCLEOTIDE SEQUENCE [LARGE SCALE GENOMIC DNA]</scope>
    <source>
        <strain evidence="5 6">CCMR0081</strain>
    </source>
</reference>
<sequence>MSSDGISPQPPIEQSSNNSSNTNVETAVETPPPSTDTASQSSALPKWRSKSKKPLWPAVALAMLVVAGFVGVKAYQTLTAAPPLEETDDATNQSRLPIRVLRAQKGPIQGWVFDEGSVWPVRRRILNFQASGDIIYVAKVDGVELREGDFVSQGQLLATIDARRQESSIATAEADIQVSETQLNQSRASLLQSQANLEKAKSDLALAETELQRYENLFEQGAVSESDRDAYINRVDQAAAALKTAEQDVRSAGESIRSSEAGVNASVARLNQSAVDLEDTQLVSPLDGVVAYINIREGEYWSTQYLNTSSPQDLIESAPIVVVDPQSFEVEIELQAGEAGEIKPGQRAYVVLEEEVSALQAAGANSQGLLDIARQRGSGGQVFAVSPSQTPGSRGTEITIRNLEQVGNLKVGGRVYVWIEVARDNDAVVLPLGALVSRNQQYYAFVVNETDGTVQQRRITGGIEGLSGVEILSGIEPGELVVIEGQNRLVDGTPVEIVDRN</sequence>
<dbReference type="Proteomes" id="UP000481033">
    <property type="component" value="Unassembled WGS sequence"/>
</dbReference>
<evidence type="ECO:0000259" key="3">
    <source>
        <dbReference type="Pfam" id="PF25876"/>
    </source>
</evidence>
<evidence type="ECO:0000256" key="1">
    <source>
        <dbReference type="SAM" id="Coils"/>
    </source>
</evidence>
<proteinExistence type="predicted"/>
<feature type="coiled-coil region" evidence="1">
    <location>
        <begin position="183"/>
        <end position="248"/>
    </location>
</feature>
<evidence type="ECO:0000313" key="6">
    <source>
        <dbReference type="Proteomes" id="UP000481033"/>
    </source>
</evidence>
<comment type="caution">
    <text evidence="5">The sequence shown here is derived from an EMBL/GenBank/DDBJ whole genome shotgun (WGS) entry which is preliminary data.</text>
</comment>
<dbReference type="Gene3D" id="2.40.420.20">
    <property type="match status" value="1"/>
</dbReference>
<dbReference type="Gene3D" id="2.40.50.100">
    <property type="match status" value="2"/>
</dbReference>
<dbReference type="GO" id="GO:0015562">
    <property type="term" value="F:efflux transmembrane transporter activity"/>
    <property type="evidence" value="ECO:0007669"/>
    <property type="project" value="InterPro"/>
</dbReference>
<dbReference type="Gene3D" id="1.10.287.470">
    <property type="entry name" value="Helix hairpin bin"/>
    <property type="match status" value="2"/>
</dbReference>
<dbReference type="Pfam" id="PF25876">
    <property type="entry name" value="HH_MFP_RND"/>
    <property type="match status" value="1"/>
</dbReference>
<dbReference type="AlphaFoldDB" id="A0A6M0RLJ0"/>
<dbReference type="GO" id="GO:1990281">
    <property type="term" value="C:efflux pump complex"/>
    <property type="evidence" value="ECO:0007669"/>
    <property type="project" value="TreeGrafter"/>
</dbReference>
<evidence type="ECO:0000259" key="4">
    <source>
        <dbReference type="Pfam" id="PF25967"/>
    </source>
</evidence>
<feature type="domain" description="Multidrug resistance protein MdtA-like alpha-helical hairpin" evidence="3">
    <location>
        <begin position="190"/>
        <end position="252"/>
    </location>
</feature>
<accession>A0A6M0RLJ0</accession>
<dbReference type="InterPro" id="IPR058627">
    <property type="entry name" value="MdtA-like_C"/>
</dbReference>
<protein>
    <submittedName>
        <fullName evidence="5">HlyD family secretion protein</fullName>
    </submittedName>
</protein>
<organism evidence="5 6">
    <name type="scientific">Adonisia turfae CCMR0081</name>
    <dbReference type="NCBI Taxonomy" id="2292702"/>
    <lineage>
        <taxon>Bacteria</taxon>
        <taxon>Bacillati</taxon>
        <taxon>Cyanobacteriota</taxon>
        <taxon>Adonisia</taxon>
        <taxon>Adonisia turfae</taxon>
    </lineage>
</organism>
<dbReference type="RefSeq" id="WP_163699160.1">
    <property type="nucleotide sequence ID" value="NZ_QXHD01000004.1"/>
</dbReference>
<dbReference type="EMBL" id="QXHD01000004">
    <property type="protein sequence ID" value="NEZ57118.1"/>
    <property type="molecule type" value="Genomic_DNA"/>
</dbReference>
<evidence type="ECO:0000256" key="2">
    <source>
        <dbReference type="SAM" id="MobiDB-lite"/>
    </source>
</evidence>
<dbReference type="InterPro" id="IPR058624">
    <property type="entry name" value="MdtA-like_HH"/>
</dbReference>
<gene>
    <name evidence="5" type="ORF">DXZ20_15825</name>
</gene>